<keyword evidence="2" id="KW-0677">Repeat</keyword>
<organism evidence="4 5">
    <name type="scientific">Galendromus occidentalis</name>
    <name type="common">western predatory mite</name>
    <dbReference type="NCBI Taxonomy" id="34638"/>
    <lineage>
        <taxon>Eukaryota</taxon>
        <taxon>Metazoa</taxon>
        <taxon>Ecdysozoa</taxon>
        <taxon>Arthropoda</taxon>
        <taxon>Chelicerata</taxon>
        <taxon>Arachnida</taxon>
        <taxon>Acari</taxon>
        <taxon>Parasitiformes</taxon>
        <taxon>Mesostigmata</taxon>
        <taxon>Gamasina</taxon>
        <taxon>Phytoseioidea</taxon>
        <taxon>Phytoseiidae</taxon>
        <taxon>Typhlodrominae</taxon>
        <taxon>Galendromus</taxon>
    </lineage>
</organism>
<proteinExistence type="predicted"/>
<dbReference type="InterPro" id="IPR001611">
    <property type="entry name" value="Leu-rich_rpt"/>
</dbReference>
<dbReference type="PROSITE" id="PS51450">
    <property type="entry name" value="LRR"/>
    <property type="match status" value="2"/>
</dbReference>
<keyword evidence="4" id="KW-1185">Reference proteome</keyword>
<dbReference type="AlphaFoldDB" id="A0AAJ6VY18"/>
<evidence type="ECO:0000256" key="2">
    <source>
        <dbReference type="ARBA" id="ARBA00022737"/>
    </source>
</evidence>
<sequence>MHCVFGLLQLFCVVGALLVIVPVHQAAPLEPVTDVLDNHCECHDRGKAIDCSDLIQDGADTSYLRIQIVCHNLRSAEPLRALYGRLRSAAPNSPIVVTINGLAMKALPARFFDGISTHIMHLNTSNVSEFDDDVFRGFETKVLDMKTNTPVAPPLGAIKEIPKLGSLMLHGYKVAVVKKGSFSDDLTTLGLSSCGVHRFEEDALPRGLVLLNLNSNHDLRPEGLQNVFRKLAKLRSLMLKETAVTIFNKDLFMGLKNLISLFLVDCNIKQLDDDVFSTLPKLDQLYLGKNALKEFRFILSTNVSNLNLDDNNLTALDEELFKELAGRRLRSLNLNDNGFSDVPTALQHLSQLGSLSLSGNHISKLNWSAFDGMRKLRSLNLEHNELILIEGQPELPELWSLDLMGNLLESLHGSLKSLHLGSLNLAANRIEKLPLEELPVTLRSIKLEGNPIHCDNHSDGDFDRELFEKIAILVKSNHGAPYRDCVRFAY</sequence>
<accession>A0AAJ6VY18</accession>
<dbReference type="SUPFAM" id="SSF52058">
    <property type="entry name" value="L domain-like"/>
    <property type="match status" value="1"/>
</dbReference>
<dbReference type="SMART" id="SM00369">
    <property type="entry name" value="LRR_TYP"/>
    <property type="match status" value="8"/>
</dbReference>
<dbReference type="Pfam" id="PF13855">
    <property type="entry name" value="LRR_8"/>
    <property type="match status" value="1"/>
</dbReference>
<keyword evidence="3" id="KW-0732">Signal</keyword>
<dbReference type="InterPro" id="IPR032675">
    <property type="entry name" value="LRR_dom_sf"/>
</dbReference>
<evidence type="ECO:0000256" key="1">
    <source>
        <dbReference type="ARBA" id="ARBA00022614"/>
    </source>
</evidence>
<dbReference type="RefSeq" id="XP_003743559.1">
    <property type="nucleotide sequence ID" value="XM_003743511.2"/>
</dbReference>
<feature type="signal peptide" evidence="3">
    <location>
        <begin position="1"/>
        <end position="26"/>
    </location>
</feature>
<dbReference type="PANTHER" id="PTHR24366">
    <property type="entry name" value="IG(IMMUNOGLOBULIN) AND LRR(LEUCINE RICH REPEAT) DOMAINS"/>
    <property type="match status" value="1"/>
</dbReference>
<dbReference type="Pfam" id="PF13306">
    <property type="entry name" value="LRR_5"/>
    <property type="match status" value="1"/>
</dbReference>
<dbReference type="InterPro" id="IPR026906">
    <property type="entry name" value="LRR_5"/>
</dbReference>
<feature type="chain" id="PRO_5042465251" evidence="3">
    <location>
        <begin position="27"/>
        <end position="490"/>
    </location>
</feature>
<reference evidence="5" key="1">
    <citation type="submission" date="2025-08" db="UniProtKB">
        <authorList>
            <consortium name="RefSeq"/>
        </authorList>
    </citation>
    <scope>IDENTIFICATION</scope>
</reference>
<dbReference type="Gene3D" id="3.80.10.10">
    <property type="entry name" value="Ribonuclease Inhibitor"/>
    <property type="match status" value="2"/>
</dbReference>
<name>A0AAJ6VY18_9ACAR</name>
<gene>
    <name evidence="5" type="primary">LOC100901877</name>
</gene>
<dbReference type="PANTHER" id="PTHR24366:SF96">
    <property type="entry name" value="LEUCINE RICH REPEAT CONTAINING 53"/>
    <property type="match status" value="1"/>
</dbReference>
<dbReference type="InterPro" id="IPR003591">
    <property type="entry name" value="Leu-rich_rpt_typical-subtyp"/>
</dbReference>
<protein>
    <submittedName>
        <fullName evidence="5">Insulin-like growth factor-binding protein complex acid labile subunit</fullName>
    </submittedName>
</protein>
<dbReference type="KEGG" id="goe:100901877"/>
<evidence type="ECO:0000313" key="4">
    <source>
        <dbReference type="Proteomes" id="UP000694867"/>
    </source>
</evidence>
<evidence type="ECO:0000313" key="5">
    <source>
        <dbReference type="RefSeq" id="XP_003743559.1"/>
    </source>
</evidence>
<dbReference type="GeneID" id="100901877"/>
<evidence type="ECO:0000256" key="3">
    <source>
        <dbReference type="SAM" id="SignalP"/>
    </source>
</evidence>
<dbReference type="Proteomes" id="UP000694867">
    <property type="component" value="Unplaced"/>
</dbReference>
<keyword evidence="1" id="KW-0433">Leucine-rich repeat</keyword>